<name>A0A4W3GBF2_CALMI</name>
<evidence type="ECO:0000313" key="5">
    <source>
        <dbReference type="Proteomes" id="UP000314986"/>
    </source>
</evidence>
<keyword evidence="5" id="KW-1185">Reference proteome</keyword>
<evidence type="ECO:0000259" key="2">
    <source>
        <dbReference type="Pfam" id="PF21109"/>
    </source>
</evidence>
<evidence type="ECO:0000259" key="1">
    <source>
        <dbReference type="Pfam" id="PF18078"/>
    </source>
</evidence>
<evidence type="ECO:0000259" key="3">
    <source>
        <dbReference type="Pfam" id="PF24674"/>
    </source>
</evidence>
<feature type="domain" description="SNTX thioredoxin-like" evidence="1">
    <location>
        <begin position="383"/>
        <end position="506"/>
    </location>
</feature>
<dbReference type="OMA" id="ENWKSER"/>
<evidence type="ECO:0000313" key="4">
    <source>
        <dbReference type="Ensembl" id="ENSCMIP00000000518.1"/>
    </source>
</evidence>
<dbReference type="AlphaFoldDB" id="A0A4W3GBF2"/>
<dbReference type="InParanoid" id="A0A4W3GBF2"/>
<dbReference type="PANTHER" id="PTHR31594">
    <property type="entry name" value="AIG1-TYPE G DOMAIN-CONTAINING PROTEIN"/>
    <property type="match status" value="1"/>
</dbReference>
<organism evidence="4 5">
    <name type="scientific">Callorhinchus milii</name>
    <name type="common">Ghost shark</name>
    <dbReference type="NCBI Taxonomy" id="7868"/>
    <lineage>
        <taxon>Eukaryota</taxon>
        <taxon>Metazoa</taxon>
        <taxon>Chordata</taxon>
        <taxon>Craniata</taxon>
        <taxon>Vertebrata</taxon>
        <taxon>Chondrichthyes</taxon>
        <taxon>Holocephali</taxon>
        <taxon>Chimaeriformes</taxon>
        <taxon>Callorhinchidae</taxon>
        <taxon>Callorhinchus</taxon>
    </lineage>
</organism>
<proteinExistence type="predicted"/>
<reference evidence="5" key="3">
    <citation type="journal article" date="2014" name="Nature">
        <title>Elephant shark genome provides unique insights into gnathostome evolution.</title>
        <authorList>
            <consortium name="International Elephant Shark Genome Sequencing Consortium"/>
            <person name="Venkatesh B."/>
            <person name="Lee A.P."/>
            <person name="Ravi V."/>
            <person name="Maurya A.K."/>
            <person name="Lian M.M."/>
            <person name="Swann J.B."/>
            <person name="Ohta Y."/>
            <person name="Flajnik M.F."/>
            <person name="Sutoh Y."/>
            <person name="Kasahara M."/>
            <person name="Hoon S."/>
            <person name="Gangu V."/>
            <person name="Roy S.W."/>
            <person name="Irimia M."/>
            <person name="Korzh V."/>
            <person name="Kondrychyn I."/>
            <person name="Lim Z.W."/>
            <person name="Tay B.H."/>
            <person name="Tohari S."/>
            <person name="Kong K.W."/>
            <person name="Ho S."/>
            <person name="Lorente-Galdos B."/>
            <person name="Quilez J."/>
            <person name="Marques-Bonet T."/>
            <person name="Raney B.J."/>
            <person name="Ingham P.W."/>
            <person name="Tay A."/>
            <person name="Hillier L.W."/>
            <person name="Minx P."/>
            <person name="Boehm T."/>
            <person name="Wilson R.K."/>
            <person name="Brenner S."/>
            <person name="Warren W.C."/>
        </authorList>
    </citation>
    <scope>NUCLEOTIDE SEQUENCE [LARGE SCALE GENOMIC DNA]</scope>
</reference>
<dbReference type="Pfam" id="PF21109">
    <property type="entry name" value="Stonustoxin_helical"/>
    <property type="match status" value="1"/>
</dbReference>
<feature type="domain" description="Stonustoxin-like helical" evidence="2">
    <location>
        <begin position="278"/>
        <end position="372"/>
    </location>
</feature>
<dbReference type="Proteomes" id="UP000314986">
    <property type="component" value="Unassembled WGS sequence"/>
</dbReference>
<dbReference type="Pfam" id="PF24674">
    <property type="entry name" value="MACPF_SNTX"/>
    <property type="match status" value="1"/>
</dbReference>
<dbReference type="Ensembl" id="ENSCMIT00000000562.1">
    <property type="protein sequence ID" value="ENSCMIP00000000518.1"/>
    <property type="gene ID" value="ENSCMIG00000000344.1"/>
</dbReference>
<dbReference type="InterPro" id="IPR048997">
    <property type="entry name" value="Stonustoxin-like_helical"/>
</dbReference>
<dbReference type="Pfam" id="PF18078">
    <property type="entry name" value="Thioredoxin_11"/>
    <property type="match status" value="1"/>
</dbReference>
<reference evidence="4" key="5">
    <citation type="submission" date="2025-09" db="UniProtKB">
        <authorList>
            <consortium name="Ensembl"/>
        </authorList>
    </citation>
    <scope>IDENTIFICATION</scope>
</reference>
<reference evidence="4" key="4">
    <citation type="submission" date="2025-08" db="UniProtKB">
        <authorList>
            <consortium name="Ensembl"/>
        </authorList>
    </citation>
    <scope>IDENTIFICATION</scope>
</reference>
<dbReference type="InterPro" id="IPR056072">
    <property type="entry name" value="SNTX_MACPF/CDC-like_dom"/>
</dbReference>
<dbReference type="GeneTree" id="ENSGT00390000014380"/>
<dbReference type="InterPro" id="IPR040581">
    <property type="entry name" value="Thioredoxin_11"/>
</dbReference>
<sequence>MASGGSRTMELACLGRPFQLGMLYDCRSDSLIPGVTLWDLDTLNNNLYEHSKHNTEFHIIASDCIEDKAKALKVMGTLKASLLSGLVQVDGSAKFLTDTKKSKEQARVTLQYSTTTKYKQLTMNHLGRGNVSYPYVFDQGTATHVVTAVLYGAQAFFVFDRQVTSSESLTDIQGIMNGVIEAIKNVGIAGEGSLKLTENSNTQKLTCTFYGDFALPKNPTTFQDAMNVYSTLPKLLGEDGKHAVPVKVWLYPLNQVDSKAAKLVCDISINLLNRSQAILEQINEVEMKCNDMMKDHVSVQFPEIKQKILRFKSMCEEYKLDFQKALARVVPSIRGGGEEEGKLVDILKTMEQSPFRSQSLTQWLDDKNKEMSVVSGYLKKMSNIKMVKSCNELVSETQDQDTEYVVCFIFTSLHQEDLNLLEMANHLQCENNGQTQLQTSDQKQWFNSGTVSREMRERAQLFLRFYTANKLDKNMKFIVASEPDEEHVGASIYLYEGGVLVSRCFK</sequence>
<feature type="domain" description="SNTX MACPF/CDC-like" evidence="3">
    <location>
        <begin position="11"/>
        <end position="224"/>
    </location>
</feature>
<protein>
    <submittedName>
        <fullName evidence="4">Verrucotoxin subunit beta-like</fullName>
    </submittedName>
</protein>
<dbReference type="InterPro" id="IPR052090">
    <property type="entry name" value="Cytolytic_pore-forming_toxin"/>
</dbReference>
<reference evidence="5" key="2">
    <citation type="journal article" date="2007" name="PLoS Biol.">
        <title>Survey sequencing and comparative analysis of the elephant shark (Callorhinchus milii) genome.</title>
        <authorList>
            <person name="Venkatesh B."/>
            <person name="Kirkness E.F."/>
            <person name="Loh Y.H."/>
            <person name="Halpern A.L."/>
            <person name="Lee A.P."/>
            <person name="Johnson J."/>
            <person name="Dandona N."/>
            <person name="Viswanathan L.D."/>
            <person name="Tay A."/>
            <person name="Venter J.C."/>
            <person name="Strausberg R.L."/>
            <person name="Brenner S."/>
        </authorList>
    </citation>
    <scope>NUCLEOTIDE SEQUENCE [LARGE SCALE GENOMIC DNA]</scope>
</reference>
<dbReference type="PANTHER" id="PTHR31594:SF16">
    <property type="entry name" value="SI:CH211-281L24.3"/>
    <property type="match status" value="1"/>
</dbReference>
<dbReference type="STRING" id="7868.ENSCMIP00000000518"/>
<gene>
    <name evidence="4" type="primary">LOC103172280</name>
</gene>
<accession>A0A4W3GBF2</accession>
<reference evidence="5" key="1">
    <citation type="journal article" date="2006" name="Science">
        <title>Ancient noncoding elements conserved in the human genome.</title>
        <authorList>
            <person name="Venkatesh B."/>
            <person name="Kirkness E.F."/>
            <person name="Loh Y.H."/>
            <person name="Halpern A.L."/>
            <person name="Lee A.P."/>
            <person name="Johnson J."/>
            <person name="Dandona N."/>
            <person name="Viswanathan L.D."/>
            <person name="Tay A."/>
            <person name="Venter J.C."/>
            <person name="Strausberg R.L."/>
            <person name="Brenner S."/>
        </authorList>
    </citation>
    <scope>NUCLEOTIDE SEQUENCE [LARGE SCALE GENOMIC DNA]</scope>
</reference>